<sequence>MPHCKSQATDTTSIPFFGLNPSIRYSNRFKVLGELHRIFTDQFQEIQKQTPKKNKAIFEEQGVTDWHVIGTFTSGVPLKTSQRRSHRHSRCLLIVHQTRTRSSIAFS</sequence>
<proteinExistence type="predicted"/>
<dbReference type="AlphaFoldDB" id="A0A0C2WC05"/>
<evidence type="ECO:0000313" key="2">
    <source>
        <dbReference type="Proteomes" id="UP000054549"/>
    </source>
</evidence>
<evidence type="ECO:0000313" key="1">
    <source>
        <dbReference type="EMBL" id="KIL58842.1"/>
    </source>
</evidence>
<reference evidence="1 2" key="1">
    <citation type="submission" date="2014-04" db="EMBL/GenBank/DDBJ databases">
        <title>Evolutionary Origins and Diversification of the Mycorrhizal Mutualists.</title>
        <authorList>
            <consortium name="DOE Joint Genome Institute"/>
            <consortium name="Mycorrhizal Genomics Consortium"/>
            <person name="Kohler A."/>
            <person name="Kuo A."/>
            <person name="Nagy L.G."/>
            <person name="Floudas D."/>
            <person name="Copeland A."/>
            <person name="Barry K.W."/>
            <person name="Cichocki N."/>
            <person name="Veneault-Fourrey C."/>
            <person name="LaButti K."/>
            <person name="Lindquist E.A."/>
            <person name="Lipzen A."/>
            <person name="Lundell T."/>
            <person name="Morin E."/>
            <person name="Murat C."/>
            <person name="Riley R."/>
            <person name="Ohm R."/>
            <person name="Sun H."/>
            <person name="Tunlid A."/>
            <person name="Henrissat B."/>
            <person name="Grigoriev I.V."/>
            <person name="Hibbett D.S."/>
            <person name="Martin F."/>
        </authorList>
    </citation>
    <scope>NUCLEOTIDE SEQUENCE [LARGE SCALE GENOMIC DNA]</scope>
    <source>
        <strain evidence="1 2">Koide BX008</strain>
    </source>
</reference>
<dbReference type="InParanoid" id="A0A0C2WC05"/>
<keyword evidence="2" id="KW-1185">Reference proteome</keyword>
<protein>
    <submittedName>
        <fullName evidence="1">Uncharacterized protein</fullName>
    </submittedName>
</protein>
<dbReference type="HOGENOM" id="CLU_2209336_0_0_1"/>
<dbReference type="EMBL" id="KN818328">
    <property type="protein sequence ID" value="KIL58842.1"/>
    <property type="molecule type" value="Genomic_DNA"/>
</dbReference>
<accession>A0A0C2WC05</accession>
<organism evidence="1 2">
    <name type="scientific">Amanita muscaria (strain Koide BX008)</name>
    <dbReference type="NCBI Taxonomy" id="946122"/>
    <lineage>
        <taxon>Eukaryota</taxon>
        <taxon>Fungi</taxon>
        <taxon>Dikarya</taxon>
        <taxon>Basidiomycota</taxon>
        <taxon>Agaricomycotina</taxon>
        <taxon>Agaricomycetes</taxon>
        <taxon>Agaricomycetidae</taxon>
        <taxon>Agaricales</taxon>
        <taxon>Pluteineae</taxon>
        <taxon>Amanitaceae</taxon>
        <taxon>Amanita</taxon>
    </lineage>
</organism>
<gene>
    <name evidence="1" type="ORF">M378DRAFT_291479</name>
</gene>
<name>A0A0C2WC05_AMAMK</name>
<dbReference type="Proteomes" id="UP000054549">
    <property type="component" value="Unassembled WGS sequence"/>
</dbReference>